<dbReference type="PROSITE" id="PS01240">
    <property type="entry name" value="PNP_MTAP_2"/>
    <property type="match status" value="1"/>
</dbReference>
<dbReference type="Pfam" id="PF01048">
    <property type="entry name" value="PNP_UDP_1"/>
    <property type="match status" value="1"/>
</dbReference>
<evidence type="ECO:0000256" key="10">
    <source>
        <dbReference type="ARBA" id="ARBA00023929"/>
    </source>
</evidence>
<feature type="binding site" evidence="14">
    <location>
        <position position="245"/>
    </location>
    <ligand>
        <name>a purine D-ribonucleoside</name>
        <dbReference type="ChEBI" id="CHEBI:142355"/>
    </ligand>
</feature>
<evidence type="ECO:0000256" key="9">
    <source>
        <dbReference type="ARBA" id="ARBA00023918"/>
    </source>
</evidence>
<dbReference type="UniPathway" id="UPA00606"/>
<dbReference type="NCBIfam" id="TIGR01697">
    <property type="entry name" value="PNPH-PUNA-XAPA"/>
    <property type="match status" value="1"/>
</dbReference>
<dbReference type="GeneID" id="108668894"/>
<dbReference type="FunFam" id="3.40.50.1580:FF:000004">
    <property type="entry name" value="Purine nucleoside phosphorylase"/>
    <property type="match status" value="1"/>
</dbReference>
<gene>
    <name evidence="17" type="primary">LOC108668894</name>
</gene>
<dbReference type="GO" id="GO:0004731">
    <property type="term" value="F:purine-nucleoside phosphorylase activity"/>
    <property type="evidence" value="ECO:0007669"/>
    <property type="project" value="UniProtKB-EC"/>
</dbReference>
<comment type="catalytic activity">
    <reaction evidence="11">
        <text>2'-deoxyinosine + phosphate = 2-deoxy-alpha-D-ribose 1-phosphate + hypoxanthine</text>
        <dbReference type="Rhea" id="RHEA:27750"/>
        <dbReference type="ChEBI" id="CHEBI:17368"/>
        <dbReference type="ChEBI" id="CHEBI:28997"/>
        <dbReference type="ChEBI" id="CHEBI:43474"/>
        <dbReference type="ChEBI" id="CHEBI:57259"/>
        <dbReference type="EC" id="2.4.2.1"/>
    </reaction>
</comment>
<dbReference type="InterPro" id="IPR018099">
    <property type="entry name" value="Purine_phosphorylase-2_CS"/>
</dbReference>
<comment type="pathway">
    <text evidence="1 13">Purine metabolism; purine nucleoside salvage.</text>
</comment>
<sequence>MDAKKSFSYEVISESAEFLLQRSPHRPRVGVICGSGLGGLAALLKERHEVPYEEVPNFPVSTVQGHAGKLVLGVLDGVPVVCMQGRFHAYEGYPLWKCAMPVRVMKLMGVEQLIVTNAAGGINEQFNVGDIMIIKDHINMSGFAGDSPLRGRNDERFGPRFPSLNNAYDRDSRALFQAIAEEMGLGPIVKEGVYVMLGGPTYETVAELRLLKLLGADAVGMSTVPEVVVARHCGMRVFAFSLITNACIMDYDTNASANHEEVIETANKRQHQLQELVRRMVAKM</sequence>
<dbReference type="OrthoDB" id="10261782at2759"/>
<evidence type="ECO:0000256" key="11">
    <source>
        <dbReference type="ARBA" id="ARBA00023950"/>
    </source>
</evidence>
<feature type="binding site" evidence="14">
    <location>
        <position position="66"/>
    </location>
    <ligand>
        <name>phosphate</name>
        <dbReference type="ChEBI" id="CHEBI:43474"/>
    </ligand>
</feature>
<comment type="subunit">
    <text evidence="3">Homotrimer.</text>
</comment>
<organism evidence="16 17">
    <name type="scientific">Hyalella azteca</name>
    <name type="common">Amphipod</name>
    <dbReference type="NCBI Taxonomy" id="294128"/>
    <lineage>
        <taxon>Eukaryota</taxon>
        <taxon>Metazoa</taxon>
        <taxon>Ecdysozoa</taxon>
        <taxon>Arthropoda</taxon>
        <taxon>Crustacea</taxon>
        <taxon>Multicrustacea</taxon>
        <taxon>Malacostraca</taxon>
        <taxon>Eumalacostraca</taxon>
        <taxon>Peracarida</taxon>
        <taxon>Amphipoda</taxon>
        <taxon>Senticaudata</taxon>
        <taxon>Talitrida</taxon>
        <taxon>Talitroidea</taxon>
        <taxon>Hyalellidae</taxon>
        <taxon>Hyalella</taxon>
    </lineage>
</organism>
<evidence type="ECO:0000313" key="17">
    <source>
        <dbReference type="RefSeq" id="XP_018011640.1"/>
    </source>
</evidence>
<evidence type="ECO:0000256" key="14">
    <source>
        <dbReference type="PIRSR" id="PIRSR000477-2"/>
    </source>
</evidence>
<evidence type="ECO:0000256" key="4">
    <source>
        <dbReference type="ARBA" id="ARBA00011886"/>
    </source>
</evidence>
<feature type="domain" description="Nucleoside phosphorylase" evidence="15">
    <location>
        <begin position="28"/>
        <end position="281"/>
    </location>
</feature>
<accession>A0A8B7NDF8</accession>
<feature type="binding site" evidence="14">
    <location>
        <position position="118"/>
    </location>
    <ligand>
        <name>phosphate</name>
        <dbReference type="ChEBI" id="CHEBI:43474"/>
    </ligand>
</feature>
<evidence type="ECO:0000256" key="2">
    <source>
        <dbReference type="ARBA" id="ARBA00006751"/>
    </source>
</evidence>
<dbReference type="EC" id="2.4.2.1" evidence="4 13"/>
<evidence type="ECO:0000256" key="6">
    <source>
        <dbReference type="ARBA" id="ARBA00022676"/>
    </source>
</evidence>
<evidence type="ECO:0000256" key="13">
    <source>
        <dbReference type="PIRNR" id="PIRNR000477"/>
    </source>
</evidence>
<comment type="catalytic activity">
    <reaction evidence="9">
        <text>inosine + phosphate = alpha-D-ribose 1-phosphate + hypoxanthine</text>
        <dbReference type="Rhea" id="RHEA:27646"/>
        <dbReference type="ChEBI" id="CHEBI:17368"/>
        <dbReference type="ChEBI" id="CHEBI:17596"/>
        <dbReference type="ChEBI" id="CHEBI:43474"/>
        <dbReference type="ChEBI" id="CHEBI:57720"/>
        <dbReference type="EC" id="2.4.2.1"/>
    </reaction>
</comment>
<dbReference type="GO" id="GO:0005737">
    <property type="term" value="C:cytoplasm"/>
    <property type="evidence" value="ECO:0007669"/>
    <property type="project" value="TreeGrafter"/>
</dbReference>
<dbReference type="InterPro" id="IPR011268">
    <property type="entry name" value="Purine_phosphorylase"/>
</dbReference>
<dbReference type="NCBIfam" id="NF006054">
    <property type="entry name" value="PRK08202.1"/>
    <property type="match status" value="1"/>
</dbReference>
<dbReference type="SUPFAM" id="SSF53167">
    <property type="entry name" value="Purine and uridine phosphorylases"/>
    <property type="match status" value="1"/>
</dbReference>
<evidence type="ECO:0000256" key="7">
    <source>
        <dbReference type="ARBA" id="ARBA00022679"/>
    </source>
</evidence>
<comment type="catalytic activity">
    <reaction evidence="12">
        <text>guanosine + phosphate = alpha-D-ribose 1-phosphate + guanine</text>
        <dbReference type="Rhea" id="RHEA:13233"/>
        <dbReference type="ChEBI" id="CHEBI:16235"/>
        <dbReference type="ChEBI" id="CHEBI:16750"/>
        <dbReference type="ChEBI" id="CHEBI:43474"/>
        <dbReference type="ChEBI" id="CHEBI:57720"/>
        <dbReference type="EC" id="2.4.2.1"/>
    </reaction>
</comment>
<proteinExistence type="inferred from homology"/>
<evidence type="ECO:0000256" key="3">
    <source>
        <dbReference type="ARBA" id="ARBA00011233"/>
    </source>
</evidence>
<feature type="binding site" evidence="14">
    <location>
        <position position="35"/>
    </location>
    <ligand>
        <name>phosphate</name>
        <dbReference type="ChEBI" id="CHEBI:43474"/>
    </ligand>
</feature>
<name>A0A8B7NDF8_HYAAZ</name>
<dbReference type="CDD" id="cd09009">
    <property type="entry name" value="PNP-EcPNPII_like"/>
    <property type="match status" value="1"/>
</dbReference>
<protein>
    <recommendedName>
        <fullName evidence="5 13">Purine nucleoside phosphorylase</fullName>
        <ecNumber evidence="4 13">2.4.2.1</ecNumber>
    </recommendedName>
    <alternativeName>
        <fullName evidence="13">Inosine-guanosine phosphorylase</fullName>
    </alternativeName>
</protein>
<evidence type="ECO:0000313" key="16">
    <source>
        <dbReference type="Proteomes" id="UP000694843"/>
    </source>
</evidence>
<evidence type="ECO:0000259" key="15">
    <source>
        <dbReference type="Pfam" id="PF01048"/>
    </source>
</evidence>
<reference evidence="17" key="1">
    <citation type="submission" date="2025-08" db="UniProtKB">
        <authorList>
            <consortium name="RefSeq"/>
        </authorList>
    </citation>
    <scope>IDENTIFICATION</scope>
    <source>
        <tissue evidence="17">Whole organism</tissue>
    </source>
</reference>
<dbReference type="NCBIfam" id="TIGR01700">
    <property type="entry name" value="PNPH"/>
    <property type="match status" value="1"/>
</dbReference>
<evidence type="ECO:0000256" key="1">
    <source>
        <dbReference type="ARBA" id="ARBA00005058"/>
    </source>
</evidence>
<dbReference type="PIRSF" id="PIRSF000477">
    <property type="entry name" value="PurNPase"/>
    <property type="match status" value="1"/>
</dbReference>
<dbReference type="InterPro" id="IPR035994">
    <property type="entry name" value="Nucleoside_phosphorylase_sf"/>
</dbReference>
<keyword evidence="16" id="KW-1185">Reference proteome</keyword>
<comment type="catalytic activity">
    <reaction evidence="10">
        <text>2'-deoxyguanosine + phosphate = 2-deoxy-alpha-D-ribose 1-phosphate + guanine</text>
        <dbReference type="Rhea" id="RHEA:27738"/>
        <dbReference type="ChEBI" id="CHEBI:16235"/>
        <dbReference type="ChEBI" id="CHEBI:17172"/>
        <dbReference type="ChEBI" id="CHEBI:43474"/>
        <dbReference type="ChEBI" id="CHEBI:57259"/>
        <dbReference type="EC" id="2.4.2.1"/>
    </reaction>
</comment>
<evidence type="ECO:0000256" key="12">
    <source>
        <dbReference type="ARBA" id="ARBA00023970"/>
    </source>
</evidence>
<dbReference type="KEGG" id="hazt:108668894"/>
<keyword evidence="7 13" id="KW-0808">Transferase</keyword>
<feature type="binding site" evidence="14">
    <location>
        <position position="222"/>
    </location>
    <ligand>
        <name>phosphate</name>
        <dbReference type="ChEBI" id="CHEBI:43474"/>
    </ligand>
</feature>
<dbReference type="OMA" id="PEIAVIC"/>
<dbReference type="Gene3D" id="3.40.50.1580">
    <property type="entry name" value="Nucleoside phosphorylase domain"/>
    <property type="match status" value="1"/>
</dbReference>
<dbReference type="AlphaFoldDB" id="A0A8B7NDF8"/>
<dbReference type="Proteomes" id="UP000694843">
    <property type="component" value="Unplaced"/>
</dbReference>
<dbReference type="PANTHER" id="PTHR11904">
    <property type="entry name" value="METHYLTHIOADENOSINE/PURINE NUCLEOSIDE PHOSPHORYLASE"/>
    <property type="match status" value="1"/>
</dbReference>
<comment type="similarity">
    <text evidence="2 13">Belongs to the PNP/MTAP phosphorylase family.</text>
</comment>
<comment type="function">
    <text evidence="13">The purine nucleoside phosphorylases catalyze the phosphorolytic breakdown of the N-glycosidic bond in the beta-(deoxy)ribonucleoside molecules, with the formation of the corresponding free purine bases and pentose-1-phosphate.</text>
</comment>
<feature type="binding site" evidence="14">
    <location>
        <begin position="86"/>
        <end position="88"/>
    </location>
    <ligand>
        <name>phosphate</name>
        <dbReference type="ChEBI" id="CHEBI:43474"/>
    </ligand>
</feature>
<dbReference type="InterPro" id="IPR011270">
    <property type="entry name" value="Pur_Nuc_Pase_Ino/Guo-sp"/>
</dbReference>
<dbReference type="PANTHER" id="PTHR11904:SF9">
    <property type="entry name" value="PURINE NUCLEOSIDE PHOSPHORYLASE-RELATED"/>
    <property type="match status" value="1"/>
</dbReference>
<dbReference type="GO" id="GO:0006166">
    <property type="term" value="P:purine ribonucleoside salvage"/>
    <property type="evidence" value="ECO:0007669"/>
    <property type="project" value="UniProtKB-KW"/>
</dbReference>
<evidence type="ECO:0000256" key="8">
    <source>
        <dbReference type="ARBA" id="ARBA00022726"/>
    </source>
</evidence>
<feature type="binding site" evidence="14">
    <location>
        <position position="203"/>
    </location>
    <ligand>
        <name>a purine D-ribonucleoside</name>
        <dbReference type="ChEBI" id="CHEBI:142355"/>
    </ligand>
</feature>
<keyword evidence="6 13" id="KW-0328">Glycosyltransferase</keyword>
<dbReference type="InterPro" id="IPR000845">
    <property type="entry name" value="Nucleoside_phosphorylase_d"/>
</dbReference>
<keyword evidence="8" id="KW-0660">Purine salvage</keyword>
<dbReference type="RefSeq" id="XP_018011640.1">
    <property type="nucleotide sequence ID" value="XM_018156151.2"/>
</dbReference>
<evidence type="ECO:0000256" key="5">
    <source>
        <dbReference type="ARBA" id="ARBA00013834"/>
    </source>
</evidence>